<dbReference type="RefSeq" id="WP_021726067.1">
    <property type="nucleotide sequence ID" value="NZ_AWEZ01000045.1"/>
</dbReference>
<dbReference type="InterPro" id="IPR027417">
    <property type="entry name" value="P-loop_NTPase"/>
</dbReference>
<dbReference type="InterPro" id="IPR003593">
    <property type="entry name" value="AAA+_ATPase"/>
</dbReference>
<dbReference type="PROSITE" id="PS00211">
    <property type="entry name" value="ABC_TRANSPORTER_1"/>
    <property type="match status" value="1"/>
</dbReference>
<dbReference type="CDD" id="cd03215">
    <property type="entry name" value="ABC_Carb_Monos_II"/>
    <property type="match status" value="1"/>
</dbReference>
<reference evidence="6 7" key="1">
    <citation type="submission" date="2013-08" db="EMBL/GenBank/DDBJ databases">
        <authorList>
            <person name="Durkin A.S."/>
            <person name="Haft D.R."/>
            <person name="McCorrison J."/>
            <person name="Torralba M."/>
            <person name="Gillis M."/>
            <person name="Haft D.H."/>
            <person name="Methe B."/>
            <person name="Sutton G."/>
            <person name="Nelson K.E."/>
        </authorList>
    </citation>
    <scope>NUCLEOTIDE SEQUENCE [LARGE SCALE GENOMIC DNA]</scope>
    <source>
        <strain evidence="6 7">F0195</strain>
    </source>
</reference>
<dbReference type="CDD" id="cd03216">
    <property type="entry name" value="ABC_Carb_Monos_I"/>
    <property type="match status" value="1"/>
</dbReference>
<keyword evidence="2" id="KW-0677">Repeat</keyword>
<evidence type="ECO:0000256" key="4">
    <source>
        <dbReference type="ARBA" id="ARBA00022840"/>
    </source>
</evidence>
<dbReference type="PROSITE" id="PS50893">
    <property type="entry name" value="ABC_TRANSPORTER_2"/>
    <property type="match status" value="2"/>
</dbReference>
<sequence>MAHDIMLRAVGIDRRFGPTHAVDHVSLDFHKGEIHALIGENGSGKSTFTNMLTGIIPIGEGSFELDGERIAPKNQVDANHHGAAVIVQEQGTLDGLTVAENMFLGDEGQFMKGGIKNAAAMLKRAQELLDDYGLSHIRAADPIEHYAFEDRKLVEIVKSTWFKPKVLVVDETTTALSQNGRHKLFDIMNSIRDDGRTVIFISHDMTEVLAMSDTISILRDGEFVKTVSARDVTEDDLKTLMVGRRMSAHYYREDYGESLASDVALSMRNVSVPGELEDVSLDLHRGEILGIGGLSECGMHEVGKALFGASYDRSGEVTLADGTPVDGIDTAIDHSIAYASKDRDNESLLIADTIQDNITLPSLRKMGLPLLGTRQRAFAERYAREMSVKMVDVSQFVSALSGGNRQKVVLARWLGAESDVLLLDSPTRGIDIKVKADIYDLLDQMRREGKAILVISEEIMELIGMCDRILVMRDHRVAGELARSKDMTEQDLISLMV</sequence>
<dbReference type="PANTHER" id="PTHR43790:SF9">
    <property type="entry name" value="GALACTOFURANOSE TRANSPORTER ATP-BINDING PROTEIN YTFR"/>
    <property type="match status" value="1"/>
</dbReference>
<dbReference type="STRING" id="1125712.HMPREF1316_0206"/>
<dbReference type="InterPro" id="IPR003439">
    <property type="entry name" value="ABC_transporter-like_ATP-bd"/>
</dbReference>
<evidence type="ECO:0000313" key="6">
    <source>
        <dbReference type="EMBL" id="ERL08198.1"/>
    </source>
</evidence>
<keyword evidence="7" id="KW-1185">Reference proteome</keyword>
<dbReference type="GO" id="GO:0005524">
    <property type="term" value="F:ATP binding"/>
    <property type="evidence" value="ECO:0007669"/>
    <property type="project" value="UniProtKB-KW"/>
</dbReference>
<keyword evidence="4 6" id="KW-0067">ATP-binding</keyword>
<protein>
    <submittedName>
        <fullName evidence="6">ABC transporter, ATP-binding protein</fullName>
    </submittedName>
</protein>
<dbReference type="Pfam" id="PF00005">
    <property type="entry name" value="ABC_tran"/>
    <property type="match status" value="2"/>
</dbReference>
<dbReference type="EMBL" id="AWEZ01000045">
    <property type="protein sequence ID" value="ERL08198.1"/>
    <property type="molecule type" value="Genomic_DNA"/>
</dbReference>
<evidence type="ECO:0000256" key="3">
    <source>
        <dbReference type="ARBA" id="ARBA00022741"/>
    </source>
</evidence>
<feature type="domain" description="ABC transporter" evidence="5">
    <location>
        <begin position="258"/>
        <end position="497"/>
    </location>
</feature>
<dbReference type="InterPro" id="IPR017871">
    <property type="entry name" value="ABC_transporter-like_CS"/>
</dbReference>
<name>U2TQ18_9ACTN</name>
<keyword evidence="1" id="KW-0813">Transport</keyword>
<dbReference type="AlphaFoldDB" id="U2TQ18"/>
<dbReference type="OrthoDB" id="39350at2"/>
<evidence type="ECO:0000313" key="7">
    <source>
        <dbReference type="Proteomes" id="UP000016638"/>
    </source>
</evidence>
<keyword evidence="3" id="KW-0547">Nucleotide-binding</keyword>
<accession>U2TQ18</accession>
<organism evidence="6 7">
    <name type="scientific">Olsenella profusa F0195</name>
    <dbReference type="NCBI Taxonomy" id="1125712"/>
    <lineage>
        <taxon>Bacteria</taxon>
        <taxon>Bacillati</taxon>
        <taxon>Actinomycetota</taxon>
        <taxon>Coriobacteriia</taxon>
        <taxon>Coriobacteriales</taxon>
        <taxon>Atopobiaceae</taxon>
        <taxon>Olsenella</taxon>
    </lineage>
</organism>
<gene>
    <name evidence="6" type="ORF">HMPREF1316_0206</name>
</gene>
<dbReference type="SUPFAM" id="SSF52540">
    <property type="entry name" value="P-loop containing nucleoside triphosphate hydrolases"/>
    <property type="match status" value="2"/>
</dbReference>
<dbReference type="PATRIC" id="fig|1125712.3.peg.1331"/>
<dbReference type="SMART" id="SM00382">
    <property type="entry name" value="AAA"/>
    <property type="match status" value="2"/>
</dbReference>
<comment type="caution">
    <text evidence="6">The sequence shown here is derived from an EMBL/GenBank/DDBJ whole genome shotgun (WGS) entry which is preliminary data.</text>
</comment>
<evidence type="ECO:0000256" key="2">
    <source>
        <dbReference type="ARBA" id="ARBA00022737"/>
    </source>
</evidence>
<feature type="domain" description="ABC transporter" evidence="5">
    <location>
        <begin position="7"/>
        <end position="245"/>
    </location>
</feature>
<dbReference type="InterPro" id="IPR050107">
    <property type="entry name" value="ABC_carbohydrate_import_ATPase"/>
</dbReference>
<proteinExistence type="predicted"/>
<evidence type="ECO:0000256" key="1">
    <source>
        <dbReference type="ARBA" id="ARBA00022448"/>
    </source>
</evidence>
<dbReference type="GO" id="GO:0016887">
    <property type="term" value="F:ATP hydrolysis activity"/>
    <property type="evidence" value="ECO:0007669"/>
    <property type="project" value="InterPro"/>
</dbReference>
<dbReference type="PANTHER" id="PTHR43790">
    <property type="entry name" value="CARBOHYDRATE TRANSPORT ATP-BINDING PROTEIN MG119-RELATED"/>
    <property type="match status" value="1"/>
</dbReference>
<dbReference type="Gene3D" id="3.40.50.300">
    <property type="entry name" value="P-loop containing nucleotide triphosphate hydrolases"/>
    <property type="match status" value="2"/>
</dbReference>
<dbReference type="Proteomes" id="UP000016638">
    <property type="component" value="Unassembled WGS sequence"/>
</dbReference>
<evidence type="ECO:0000259" key="5">
    <source>
        <dbReference type="PROSITE" id="PS50893"/>
    </source>
</evidence>
<dbReference type="eggNOG" id="COG1129">
    <property type="taxonomic scope" value="Bacteria"/>
</dbReference>